<evidence type="ECO:0000313" key="2">
    <source>
        <dbReference type="EMBL" id="TBU79352.1"/>
    </source>
</evidence>
<keyword evidence="1" id="KW-0812">Transmembrane</keyword>
<gene>
    <name evidence="2" type="ORF">DNK06_13155</name>
</gene>
<evidence type="ECO:0000313" key="3">
    <source>
        <dbReference type="Proteomes" id="UP000292302"/>
    </source>
</evidence>
<comment type="caution">
    <text evidence="2">The sequence shown here is derived from an EMBL/GenBank/DDBJ whole genome shotgun (WGS) entry which is preliminary data.</text>
</comment>
<evidence type="ECO:0000256" key="1">
    <source>
        <dbReference type="SAM" id="Phobius"/>
    </source>
</evidence>
<organism evidence="2 3">
    <name type="scientific">Phytopseudomonas daroniae</name>
    <dbReference type="NCBI Taxonomy" id="2487519"/>
    <lineage>
        <taxon>Bacteria</taxon>
        <taxon>Pseudomonadati</taxon>
        <taxon>Pseudomonadota</taxon>
        <taxon>Gammaproteobacteria</taxon>
        <taxon>Pseudomonadales</taxon>
        <taxon>Pseudomonadaceae</taxon>
        <taxon>Phytopseudomonas</taxon>
    </lineage>
</organism>
<protein>
    <submittedName>
        <fullName evidence="2">Uncharacterized protein</fullName>
    </submittedName>
</protein>
<keyword evidence="1" id="KW-0472">Membrane</keyword>
<proteinExistence type="predicted"/>
<dbReference type="RefSeq" id="WP_131180466.1">
    <property type="nucleotide sequence ID" value="NZ_QJUI01000010.1"/>
</dbReference>
<feature type="transmembrane region" description="Helical" evidence="1">
    <location>
        <begin position="20"/>
        <end position="41"/>
    </location>
</feature>
<keyword evidence="3" id="KW-1185">Reference proteome</keyword>
<sequence>MTNISPQALNKSSPEHTRIIHLYGLFMITWSILESVVQAAIMKQLGGSPTKAVITTGKLQFHPRIQLLISLMKHNNNTRDEEAIKLLNKMEGFAHRNTIVHGLVIVGDPQKITFLKCDGAVSISQNFTAENMTKHVLGLNERIEKLKNLLDVSDADTQLIADAALSLAKNSSNSEKK</sequence>
<name>A0A4Q9QN34_9GAMM</name>
<dbReference type="AlphaFoldDB" id="A0A4Q9QN34"/>
<reference evidence="2 3" key="1">
    <citation type="submission" date="2018-06" db="EMBL/GenBank/DDBJ databases">
        <title>Three novel Pseudomonas species isolated from symptomatic oak.</title>
        <authorList>
            <person name="Bueno-Gonzalez V."/>
            <person name="Brady C."/>
        </authorList>
    </citation>
    <scope>NUCLEOTIDE SEQUENCE [LARGE SCALE GENOMIC DNA]</scope>
    <source>
        <strain evidence="2 3">P9A</strain>
    </source>
</reference>
<accession>A0A4Q9QN34</accession>
<dbReference type="Proteomes" id="UP000292302">
    <property type="component" value="Unassembled WGS sequence"/>
</dbReference>
<dbReference type="EMBL" id="QJUI01000010">
    <property type="protein sequence ID" value="TBU79352.1"/>
    <property type="molecule type" value="Genomic_DNA"/>
</dbReference>
<keyword evidence="1" id="KW-1133">Transmembrane helix</keyword>